<name>A0A517SF65_9PLAN</name>
<evidence type="ECO:0000313" key="2">
    <source>
        <dbReference type="EMBL" id="QDT54769.1"/>
    </source>
</evidence>
<dbReference type="Proteomes" id="UP000315700">
    <property type="component" value="Chromosome"/>
</dbReference>
<dbReference type="SUPFAM" id="SSF52540">
    <property type="entry name" value="P-loop containing nucleoside triphosphate hydrolases"/>
    <property type="match status" value="1"/>
</dbReference>
<organism evidence="2 3">
    <name type="scientific">Caulifigura coniformis</name>
    <dbReference type="NCBI Taxonomy" id="2527983"/>
    <lineage>
        <taxon>Bacteria</taxon>
        <taxon>Pseudomonadati</taxon>
        <taxon>Planctomycetota</taxon>
        <taxon>Planctomycetia</taxon>
        <taxon>Planctomycetales</taxon>
        <taxon>Planctomycetaceae</taxon>
        <taxon>Caulifigura</taxon>
    </lineage>
</organism>
<proteinExistence type="predicted"/>
<evidence type="ECO:0000313" key="3">
    <source>
        <dbReference type="Proteomes" id="UP000315700"/>
    </source>
</evidence>
<gene>
    <name evidence="2" type="ORF">Pan44_28060</name>
</gene>
<reference evidence="2 3" key="1">
    <citation type="submission" date="2019-02" db="EMBL/GenBank/DDBJ databases">
        <title>Deep-cultivation of Planctomycetes and their phenomic and genomic characterization uncovers novel biology.</title>
        <authorList>
            <person name="Wiegand S."/>
            <person name="Jogler M."/>
            <person name="Boedeker C."/>
            <person name="Pinto D."/>
            <person name="Vollmers J."/>
            <person name="Rivas-Marin E."/>
            <person name="Kohn T."/>
            <person name="Peeters S.H."/>
            <person name="Heuer A."/>
            <person name="Rast P."/>
            <person name="Oberbeckmann S."/>
            <person name="Bunk B."/>
            <person name="Jeske O."/>
            <person name="Meyerdierks A."/>
            <person name="Storesund J.E."/>
            <person name="Kallscheuer N."/>
            <person name="Luecker S."/>
            <person name="Lage O.M."/>
            <person name="Pohl T."/>
            <person name="Merkel B.J."/>
            <person name="Hornburger P."/>
            <person name="Mueller R.-W."/>
            <person name="Bruemmer F."/>
            <person name="Labrenz M."/>
            <person name="Spormann A.M."/>
            <person name="Op den Camp H."/>
            <person name="Overmann J."/>
            <person name="Amann R."/>
            <person name="Jetten M.S.M."/>
            <person name="Mascher T."/>
            <person name="Medema M.H."/>
            <person name="Devos D.P."/>
            <person name="Kaster A.-K."/>
            <person name="Ovreas L."/>
            <person name="Rohde M."/>
            <person name="Galperin M.Y."/>
            <person name="Jogler C."/>
        </authorList>
    </citation>
    <scope>NUCLEOTIDE SEQUENCE [LARGE SCALE GENOMIC DNA]</scope>
    <source>
        <strain evidence="2 3">Pan44</strain>
    </source>
</reference>
<protein>
    <recommendedName>
        <fullName evidence="4">Regulatory protein RepA</fullName>
    </recommendedName>
</protein>
<dbReference type="Gene3D" id="3.40.50.300">
    <property type="entry name" value="P-loop containing nucleotide triphosphate hydrolases"/>
    <property type="match status" value="1"/>
</dbReference>
<dbReference type="AlphaFoldDB" id="A0A517SF65"/>
<dbReference type="InParanoid" id="A0A517SF65"/>
<dbReference type="Pfam" id="PF13481">
    <property type="entry name" value="AAA_25"/>
    <property type="match status" value="1"/>
</dbReference>
<feature type="region of interest" description="Disordered" evidence="1">
    <location>
        <begin position="1"/>
        <end position="33"/>
    </location>
</feature>
<keyword evidence="3" id="KW-1185">Reference proteome</keyword>
<dbReference type="KEGG" id="ccos:Pan44_28060"/>
<dbReference type="EMBL" id="CP036271">
    <property type="protein sequence ID" value="QDT54769.1"/>
    <property type="molecule type" value="Genomic_DNA"/>
</dbReference>
<feature type="compositionally biased region" description="Pro residues" evidence="1">
    <location>
        <begin position="16"/>
        <end position="25"/>
    </location>
</feature>
<accession>A0A517SF65</accession>
<sequence>MGMKPTVINGVAYRSPPSPPDPSPSPTSSSQVQWPLSREQLDALRSHPSYRIFPDDLASLLTTPANFSLEPAVICRALRRCEVGAFVAPPKIGKTFAVDQLVIAHMTEGDWLSRFSVQNLGAKACLIDFELEKRVLCSRLVDVCIGLSIDPDDFWDHVDVFCLRGKQITLDSFDRLFCDTSPGYYSLIILDPLYRAWPAGTNENDNTSMAAAYCRLVELAEHLQAAILGIHHASKGNQSDKSITDVGSGAGAQSRAVDCHMVMREHAEKGVVVVESAVRSFPPTEPFALRFKYPLWVPADEVKTSALKGNKKERQAEQDRETDAAMLDALTDWQSRTQLQRLTGAGGTKINRSISRLKRAGLIEESKSKHEGNNCTVYRRITNGTATQTEG</sequence>
<dbReference type="InterPro" id="IPR027417">
    <property type="entry name" value="P-loop_NTPase"/>
</dbReference>
<evidence type="ECO:0000256" key="1">
    <source>
        <dbReference type="SAM" id="MobiDB-lite"/>
    </source>
</evidence>
<evidence type="ECO:0008006" key="4">
    <source>
        <dbReference type="Google" id="ProtNLM"/>
    </source>
</evidence>